<dbReference type="SUPFAM" id="SSF160214">
    <property type="entry name" value="FlaG-like"/>
    <property type="match status" value="1"/>
</dbReference>
<dbReference type="InterPro" id="IPR005186">
    <property type="entry name" value="FlaG"/>
</dbReference>
<evidence type="ECO:0000256" key="1">
    <source>
        <dbReference type="SAM" id="Coils"/>
    </source>
</evidence>
<proteinExistence type="predicted"/>
<dbReference type="EMBL" id="PHQY01000677">
    <property type="protein sequence ID" value="PJO41190.1"/>
    <property type="molecule type" value="Genomic_DNA"/>
</dbReference>
<dbReference type="Proteomes" id="UP000232101">
    <property type="component" value="Unassembled WGS sequence"/>
</dbReference>
<dbReference type="Gene3D" id="3.30.160.170">
    <property type="entry name" value="FlaG-like"/>
    <property type="match status" value="1"/>
</dbReference>
<dbReference type="PANTHER" id="PTHR37166:SF1">
    <property type="entry name" value="PROTEIN FLAG"/>
    <property type="match status" value="1"/>
</dbReference>
<sequence>MRISENTNMDATLIMQTGTKNKPAVEGGTNQGSEVTIKISTSKVEEVQLLENAEETKAKVQQAVNTMNQMLEVTHSAAKFVYHEGLERYYVTVVDQNTEEIVKEIPPKKLLDAFYEMQKMLGMIVDKKI</sequence>
<evidence type="ECO:0000313" key="3">
    <source>
        <dbReference type="Proteomes" id="UP000232101"/>
    </source>
</evidence>
<evidence type="ECO:0000313" key="2">
    <source>
        <dbReference type="EMBL" id="PJO41190.1"/>
    </source>
</evidence>
<organism evidence="2 3">
    <name type="scientific">Lysinibacillus xylanilyticus</name>
    <dbReference type="NCBI Taxonomy" id="582475"/>
    <lineage>
        <taxon>Bacteria</taxon>
        <taxon>Bacillati</taxon>
        <taxon>Bacillota</taxon>
        <taxon>Bacilli</taxon>
        <taxon>Bacillales</taxon>
        <taxon>Bacillaceae</taxon>
        <taxon>Lysinibacillus</taxon>
    </lineage>
</organism>
<reference evidence="2 3" key="1">
    <citation type="submission" date="2017-11" db="EMBL/GenBank/DDBJ databases">
        <title>Bacterial isolate from king chilli rhizosphere.</title>
        <authorList>
            <person name="Takhelmayum P."/>
            <person name="Sarangthem I."/>
        </authorList>
    </citation>
    <scope>NUCLEOTIDE SEQUENCE [LARGE SCALE GENOMIC DNA]</scope>
    <source>
        <strain evidence="3">t26</strain>
    </source>
</reference>
<accession>A0A2M9PZD8</accession>
<dbReference type="RefSeq" id="WP_100545297.1">
    <property type="nucleotide sequence ID" value="NZ_PHQY01000677.1"/>
</dbReference>
<dbReference type="PANTHER" id="PTHR37166">
    <property type="entry name" value="PROTEIN FLAG"/>
    <property type="match status" value="1"/>
</dbReference>
<protein>
    <submittedName>
        <fullName evidence="2">Flagellar biosynthesis protein FlaG</fullName>
    </submittedName>
</protein>
<gene>
    <name evidence="2" type="ORF">CWD94_23930</name>
</gene>
<name>A0A2M9PZD8_9BACI</name>
<feature type="coiled-coil region" evidence="1">
    <location>
        <begin position="43"/>
        <end position="73"/>
    </location>
</feature>
<keyword evidence="2" id="KW-0969">Cilium</keyword>
<dbReference type="AlphaFoldDB" id="A0A2M9PZD8"/>
<keyword evidence="2" id="KW-0282">Flagellum</keyword>
<comment type="caution">
    <text evidence="2">The sequence shown here is derived from an EMBL/GenBank/DDBJ whole genome shotgun (WGS) entry which is preliminary data.</text>
</comment>
<dbReference type="Pfam" id="PF03646">
    <property type="entry name" value="FlaG"/>
    <property type="match status" value="1"/>
</dbReference>
<keyword evidence="2" id="KW-0966">Cell projection</keyword>
<keyword evidence="1" id="KW-0175">Coiled coil</keyword>
<dbReference type="InterPro" id="IPR035924">
    <property type="entry name" value="FlaG-like_sf"/>
</dbReference>